<dbReference type="Gene3D" id="1.25.40.390">
    <property type="match status" value="1"/>
</dbReference>
<evidence type="ECO:0000259" key="7">
    <source>
        <dbReference type="Pfam" id="PF14322"/>
    </source>
</evidence>
<comment type="similarity">
    <text evidence="2">Belongs to the SusD family.</text>
</comment>
<protein>
    <submittedName>
        <fullName evidence="8">RagB/SusD family nutrient uptake outer membrane protein</fullName>
    </submittedName>
</protein>
<evidence type="ECO:0000256" key="1">
    <source>
        <dbReference type="ARBA" id="ARBA00004442"/>
    </source>
</evidence>
<evidence type="ECO:0000256" key="4">
    <source>
        <dbReference type="ARBA" id="ARBA00023136"/>
    </source>
</evidence>
<feature type="domain" description="RagB/SusD" evidence="6">
    <location>
        <begin position="305"/>
        <end position="481"/>
    </location>
</feature>
<keyword evidence="5" id="KW-0998">Cell outer membrane</keyword>
<dbReference type="AlphaFoldDB" id="A0A291QXZ9"/>
<evidence type="ECO:0000256" key="3">
    <source>
        <dbReference type="ARBA" id="ARBA00022729"/>
    </source>
</evidence>
<dbReference type="RefSeq" id="WP_098195217.1">
    <property type="nucleotide sequence ID" value="NZ_CP023777.1"/>
</dbReference>
<sequence>MKKYLFYILACGLFSSCSKELEEHPKSIAAEVFYNTPAEVEAGLNAIYIPIRGTGAFGALYQCQLEIYTEYMYGRGSHAPLNDYKGLDNTNITRVGGMWTLFYQSIRNANIVISRTPDGTQLTGEQKAKYIAEARCLRALWYFHLVRNWGGVPLRTETNIDSINLRRAGQQEVYDFIVSDLKYAEENLEDVPRLQGTPSKWVAKTILTDVYMNLHQYGLAKTKAAEVISSGKFSLVEVAAADDFDKIYGPEVVETPEEILYLKYSRTPSGQGFELPRYAHYPGAGYFPPGGYYTFYSDSEENLFVKQWDKNDLRYQFNWYSQTFGLGPTTILNKKFSDRTTTTGAGNDFPLYRYADVLLFYAECVAQDAAPDADAMEKLNMVHRRAYGKPSTVADPAIDFKLSDYSTKQAFIDLVVRERAYEDCLEGKHWFDLKRLGIAQEVIQDMLGITMQEKQLLWPIPTDEYNYNKAIDPNTDQNPGY</sequence>
<dbReference type="OrthoDB" id="5694214at2"/>
<dbReference type="EMBL" id="CP023777">
    <property type="protein sequence ID" value="ATL48846.1"/>
    <property type="molecule type" value="Genomic_DNA"/>
</dbReference>
<keyword evidence="3" id="KW-0732">Signal</keyword>
<dbReference type="Pfam" id="PF14322">
    <property type="entry name" value="SusD-like_3"/>
    <property type="match status" value="1"/>
</dbReference>
<evidence type="ECO:0000256" key="5">
    <source>
        <dbReference type="ARBA" id="ARBA00023237"/>
    </source>
</evidence>
<reference evidence="8 9" key="1">
    <citation type="submission" date="2017-10" db="EMBL/GenBank/DDBJ databases">
        <title>Paenichitinophaga pekingensis gen. nov., sp. nov., isolated from activated sludge.</title>
        <authorList>
            <person name="Jin D."/>
            <person name="Kong X."/>
            <person name="Deng Y."/>
            <person name="Bai Z."/>
        </authorList>
    </citation>
    <scope>NUCLEOTIDE SEQUENCE [LARGE SCALE GENOMIC DNA]</scope>
    <source>
        <strain evidence="8 9">13</strain>
    </source>
</reference>
<dbReference type="Pfam" id="PF07980">
    <property type="entry name" value="SusD_RagB"/>
    <property type="match status" value="1"/>
</dbReference>
<dbReference type="InterPro" id="IPR011990">
    <property type="entry name" value="TPR-like_helical_dom_sf"/>
</dbReference>
<accession>A0A291QXZ9</accession>
<dbReference type="CDD" id="cd08977">
    <property type="entry name" value="SusD"/>
    <property type="match status" value="1"/>
</dbReference>
<evidence type="ECO:0000259" key="6">
    <source>
        <dbReference type="Pfam" id="PF07980"/>
    </source>
</evidence>
<proteinExistence type="inferred from homology"/>
<name>A0A291QXZ9_9BACT</name>
<gene>
    <name evidence="8" type="ORF">COR50_17680</name>
</gene>
<dbReference type="SUPFAM" id="SSF48452">
    <property type="entry name" value="TPR-like"/>
    <property type="match status" value="1"/>
</dbReference>
<keyword evidence="9" id="KW-1185">Reference proteome</keyword>
<evidence type="ECO:0000313" key="9">
    <source>
        <dbReference type="Proteomes" id="UP000220133"/>
    </source>
</evidence>
<dbReference type="GO" id="GO:0009279">
    <property type="term" value="C:cell outer membrane"/>
    <property type="evidence" value="ECO:0007669"/>
    <property type="project" value="UniProtKB-SubCell"/>
</dbReference>
<dbReference type="KEGG" id="cbae:COR50_17680"/>
<feature type="domain" description="SusD-like N-terminal" evidence="7">
    <location>
        <begin position="67"/>
        <end position="211"/>
    </location>
</feature>
<keyword evidence="4" id="KW-0472">Membrane</keyword>
<comment type="subcellular location">
    <subcellularLocation>
        <location evidence="1">Cell outer membrane</location>
    </subcellularLocation>
</comment>
<evidence type="ECO:0000313" key="8">
    <source>
        <dbReference type="EMBL" id="ATL48846.1"/>
    </source>
</evidence>
<evidence type="ECO:0000256" key="2">
    <source>
        <dbReference type="ARBA" id="ARBA00006275"/>
    </source>
</evidence>
<organism evidence="8 9">
    <name type="scientific">Chitinophaga caeni</name>
    <dbReference type="NCBI Taxonomy" id="2029983"/>
    <lineage>
        <taxon>Bacteria</taxon>
        <taxon>Pseudomonadati</taxon>
        <taxon>Bacteroidota</taxon>
        <taxon>Chitinophagia</taxon>
        <taxon>Chitinophagales</taxon>
        <taxon>Chitinophagaceae</taxon>
        <taxon>Chitinophaga</taxon>
    </lineage>
</organism>
<dbReference type="InterPro" id="IPR012944">
    <property type="entry name" value="SusD_RagB_dom"/>
</dbReference>
<dbReference type="Proteomes" id="UP000220133">
    <property type="component" value="Chromosome"/>
</dbReference>
<dbReference type="InterPro" id="IPR033985">
    <property type="entry name" value="SusD-like_N"/>
</dbReference>
<dbReference type="PROSITE" id="PS51257">
    <property type="entry name" value="PROKAR_LIPOPROTEIN"/>
    <property type="match status" value="1"/>
</dbReference>